<feature type="signal peptide" evidence="4">
    <location>
        <begin position="1"/>
        <end position="22"/>
    </location>
</feature>
<dbReference type="GO" id="GO:0006508">
    <property type="term" value="P:proteolysis"/>
    <property type="evidence" value="ECO:0007669"/>
    <property type="project" value="UniProtKB-KW"/>
</dbReference>
<dbReference type="STRING" id="578942.SAMN05216289_12544"/>
<evidence type="ECO:0000256" key="2">
    <source>
        <dbReference type="ARBA" id="ARBA00022801"/>
    </source>
</evidence>
<evidence type="ECO:0000313" key="7">
    <source>
        <dbReference type="Proteomes" id="UP000198575"/>
    </source>
</evidence>
<keyword evidence="1" id="KW-0645">Protease</keyword>
<dbReference type="PROSITE" id="PS51829">
    <property type="entry name" value="P_HOMO_B"/>
    <property type="match status" value="1"/>
</dbReference>
<evidence type="ECO:0000259" key="5">
    <source>
        <dbReference type="PROSITE" id="PS51829"/>
    </source>
</evidence>
<keyword evidence="7" id="KW-1185">Reference proteome</keyword>
<gene>
    <name evidence="6" type="ORF">SAMN05216289_12544</name>
</gene>
<dbReference type="EMBL" id="FOVF01000025">
    <property type="protein sequence ID" value="SFN49021.1"/>
    <property type="molecule type" value="Genomic_DNA"/>
</dbReference>
<keyword evidence="3" id="KW-1133">Transmembrane helix</keyword>
<evidence type="ECO:0000256" key="1">
    <source>
        <dbReference type="ARBA" id="ARBA00022670"/>
    </source>
</evidence>
<feature type="domain" description="P/Homo B" evidence="5">
    <location>
        <begin position="342"/>
        <end position="507"/>
    </location>
</feature>
<accession>A0A1I4ZFH6</accession>
<feature type="chain" id="PRO_5011459175" evidence="4">
    <location>
        <begin position="23"/>
        <end position="554"/>
    </location>
</feature>
<dbReference type="OrthoDB" id="5934046at2"/>
<keyword evidence="3" id="KW-0472">Membrane</keyword>
<feature type="transmembrane region" description="Helical" evidence="3">
    <location>
        <begin position="530"/>
        <end position="547"/>
    </location>
</feature>
<name>A0A1I4ZFH6_9GAMM</name>
<evidence type="ECO:0000256" key="4">
    <source>
        <dbReference type="SAM" id="SignalP"/>
    </source>
</evidence>
<dbReference type="Gene3D" id="2.60.120.260">
    <property type="entry name" value="Galactose-binding domain-like"/>
    <property type="match status" value="1"/>
</dbReference>
<protein>
    <submittedName>
        <fullName evidence="6">Proprotein convertase P-domain-containing protein</fullName>
    </submittedName>
</protein>
<evidence type="ECO:0000256" key="3">
    <source>
        <dbReference type="SAM" id="Phobius"/>
    </source>
</evidence>
<dbReference type="InterPro" id="IPR008979">
    <property type="entry name" value="Galactose-bd-like_sf"/>
</dbReference>
<proteinExistence type="predicted"/>
<keyword evidence="2" id="KW-0378">Hydrolase</keyword>
<dbReference type="Pfam" id="PF01483">
    <property type="entry name" value="P_proprotein"/>
    <property type="match status" value="1"/>
</dbReference>
<sequence>MPRSIRYFVAPAAMALSMCATAVVAQSFSPSTFEVPKPQRQTFVPAGTSCGSIVLTQSTSQSITTGNSVSCNAGGLHSDNSYFRSFPLTADINVCEVQFGVETAAGAGGTQPVTVNLYSGTGAFPGTFPGSYTQIGTASVNVPDQSATIFPATVSGLATAGSNLVVEVFTPDGQTAGNSFFIGSNASGESAPSYLQAADCGVTTPTTTGAIGFAGMNIVMNVVGNPGGPSLTVGSAQATLVDQCASNPGQSNGVIEPGETVTVQVPISAAGGSFTGVVATLGIPAPAGITYVNSTSNIGSLADGNSATATFTVTADAGATCVTGFSLPIDVTSNEGTTASGSVASQIGESGNVTPNETLPIAIPDNSPGTPATSTITIGQDLTLTDLSVAVAINHTWVGDTTITLTSPAGTTVTLLDRPGVPAGTFGCSNDNMDVVFSDSASVDPETSCPGTTPWLSGPVLPAQALSAFAGESTLGTWTLSVTDSAAGDTGDVVDWGLLPTPGLTGVCTVCQGGGGPPAAAIDLPTLSTWSKLALGMFAIAFGALILRRRSIQR</sequence>
<reference evidence="6 7" key="1">
    <citation type="submission" date="2016-10" db="EMBL/GenBank/DDBJ databases">
        <authorList>
            <person name="de Groot N.N."/>
        </authorList>
    </citation>
    <scope>NUCLEOTIDE SEQUENCE [LARGE SCALE GENOMIC DNA]</scope>
    <source>
        <strain evidence="6 7">CGMCC 1.7659</strain>
    </source>
</reference>
<keyword evidence="3" id="KW-0812">Transmembrane</keyword>
<dbReference type="InterPro" id="IPR002884">
    <property type="entry name" value="P_dom"/>
</dbReference>
<keyword evidence="4" id="KW-0732">Signal</keyword>
<dbReference type="SUPFAM" id="SSF49785">
    <property type="entry name" value="Galactose-binding domain-like"/>
    <property type="match status" value="1"/>
</dbReference>
<dbReference type="AlphaFoldDB" id="A0A1I4ZFH6"/>
<organism evidence="6 7">
    <name type="scientific">Dokdonella immobilis</name>
    <dbReference type="NCBI Taxonomy" id="578942"/>
    <lineage>
        <taxon>Bacteria</taxon>
        <taxon>Pseudomonadati</taxon>
        <taxon>Pseudomonadota</taxon>
        <taxon>Gammaproteobacteria</taxon>
        <taxon>Lysobacterales</taxon>
        <taxon>Rhodanobacteraceae</taxon>
        <taxon>Dokdonella</taxon>
    </lineage>
</organism>
<dbReference type="GO" id="GO:0004252">
    <property type="term" value="F:serine-type endopeptidase activity"/>
    <property type="evidence" value="ECO:0007669"/>
    <property type="project" value="InterPro"/>
</dbReference>
<dbReference type="Proteomes" id="UP000198575">
    <property type="component" value="Unassembled WGS sequence"/>
</dbReference>
<evidence type="ECO:0000313" key="6">
    <source>
        <dbReference type="EMBL" id="SFN49021.1"/>
    </source>
</evidence>